<evidence type="ECO:0000256" key="1">
    <source>
        <dbReference type="SAM" id="MobiDB-lite"/>
    </source>
</evidence>
<dbReference type="PANTHER" id="PTHR33437:SF2">
    <property type="entry name" value="OS06G0361200 PROTEIN"/>
    <property type="match status" value="1"/>
</dbReference>
<protein>
    <recommendedName>
        <fullName evidence="3">Retrotransposon gag domain-containing protein</fullName>
    </recommendedName>
</protein>
<sequence>MTRGRTKSLAELYTQVTSMSQSTPVFNTSDSKKMHVASTILEASEDVASLVMGTKVGLVLKILYSPSIDLILAFLGEFSNRLWVQGIPFLRVHIINKVLSQPALSQTSSMNLDAPIIEEVDASSDESEFSSPESTHMSKLRDSPCSVSLIVMPVMMTNTTSMEEQVSIMAKTLEELMKSITEREAKRDAQMSFVMSKIENVPKSNHTEGDLKKEVHREEAENSKNDETPKFLQFSLDRSISSSQLKEFIKDAIKDQVGSMSQSSICYVKPYTQRIDLIRMPTNYQPPIFQQFDGKGNLRQHVAHFIETCNIAGTYRDHMLGTTGARISKSFYNTRRIVSMVELTNSKQWKKEPVIDYIQRWRNLSLNCKDQLSETSWDRDVHSRNALGLKLHFARNKTKNH</sequence>
<dbReference type="PANTHER" id="PTHR33437">
    <property type="entry name" value="OS06G0361200 PROTEIN"/>
    <property type="match status" value="1"/>
</dbReference>
<gene>
    <name evidence="2" type="ORF">FSB_LOCUS57369</name>
</gene>
<dbReference type="AlphaFoldDB" id="A0A2N9IVU3"/>
<feature type="region of interest" description="Disordered" evidence="1">
    <location>
        <begin position="121"/>
        <end position="141"/>
    </location>
</feature>
<accession>A0A2N9IVU3</accession>
<evidence type="ECO:0008006" key="3">
    <source>
        <dbReference type="Google" id="ProtNLM"/>
    </source>
</evidence>
<dbReference type="EMBL" id="OIVN01006272">
    <property type="protein sequence ID" value="SPD29487.1"/>
    <property type="molecule type" value="Genomic_DNA"/>
</dbReference>
<proteinExistence type="predicted"/>
<name>A0A2N9IVU3_FAGSY</name>
<evidence type="ECO:0000313" key="2">
    <source>
        <dbReference type="EMBL" id="SPD29487.1"/>
    </source>
</evidence>
<reference evidence="2" key="1">
    <citation type="submission" date="2018-02" db="EMBL/GenBank/DDBJ databases">
        <authorList>
            <person name="Cohen D.B."/>
            <person name="Kent A.D."/>
        </authorList>
    </citation>
    <scope>NUCLEOTIDE SEQUENCE</scope>
</reference>
<organism evidence="2">
    <name type="scientific">Fagus sylvatica</name>
    <name type="common">Beechnut</name>
    <dbReference type="NCBI Taxonomy" id="28930"/>
    <lineage>
        <taxon>Eukaryota</taxon>
        <taxon>Viridiplantae</taxon>
        <taxon>Streptophyta</taxon>
        <taxon>Embryophyta</taxon>
        <taxon>Tracheophyta</taxon>
        <taxon>Spermatophyta</taxon>
        <taxon>Magnoliopsida</taxon>
        <taxon>eudicotyledons</taxon>
        <taxon>Gunneridae</taxon>
        <taxon>Pentapetalae</taxon>
        <taxon>rosids</taxon>
        <taxon>fabids</taxon>
        <taxon>Fagales</taxon>
        <taxon>Fagaceae</taxon>
        <taxon>Fagus</taxon>
    </lineage>
</organism>